<sequence length="759" mass="82679">MVTYHDLLKADLTPLEEAVTKWGTVPGKIRQVETNFRNQLETPLTKADWEGKAGDQALKAVRSIAKQLTEWSEEAADVHALLKDAHEKFKAAQKTVKDYKKLIDEDKHLSIDGQGKITYKAANADDLDAAALQGQAKAYQQAVADYQRAIQTAVGDATGADDVLSWILTQDFNGRGKGFTGDGYHSIKDGIAGRKKALADLKTLTDIAESEGRFSPEQLKKANTILARHEGDPFFAEKFATGLGARGTLEFWEQATDDTEPGDARAKDLEKLQKSLGFTLATASHSDSDAMAKWKREIVELGPERISKEGPFGKPYGFHVMSSLLRYGTYDADFLVDYGKGVKDPNAKDGRSGGLIEFDRKHKDDLQDFWESDWGKPNLDFAKKAEQGFDPMGGYMAALGNNPEAGQEVFHRKEYLARSGLEANPDLLYLLKEREWPNEEGYKDFGHALEAASLGHPHGRPELGLQRTENSANVASQVISTIGKGESGFVAEHPQLLESFAKIGAGYIDDIDHGVINFGDTQGNAGMLEKAFHNSQSGHITLNDGTALGFLREVGASQQGYDILSAAQHHYTTSAITAHSEPGDELSTILEAGAKTHGALNEARAYSIQDDINNEKEDAEEEITGKGEWKKALFSQGIGLVAGAASAPFGGPTTSAGVAIAVPALIETGAGLIETATGFSIDDNVEKKIKEAEEKIDIEGVRTKEDFHDQAEVRAANALDVYAALHPELQNSDWFIDTKRNIETAYNNGRHSIDARDRD</sequence>
<organism evidence="1 2">
    <name type="scientific">Streptomyces pactum</name>
    <dbReference type="NCBI Taxonomy" id="68249"/>
    <lineage>
        <taxon>Bacteria</taxon>
        <taxon>Bacillati</taxon>
        <taxon>Actinomycetota</taxon>
        <taxon>Actinomycetes</taxon>
        <taxon>Kitasatosporales</taxon>
        <taxon>Streptomycetaceae</taxon>
        <taxon>Streptomyces</taxon>
    </lineage>
</organism>
<evidence type="ECO:0008006" key="3">
    <source>
        <dbReference type="Google" id="ProtNLM"/>
    </source>
</evidence>
<keyword evidence="2" id="KW-1185">Reference proteome</keyword>
<dbReference type="Proteomes" id="UP000807371">
    <property type="component" value="Unassembled WGS sequence"/>
</dbReference>
<evidence type="ECO:0000313" key="1">
    <source>
        <dbReference type="EMBL" id="MBH5337296.1"/>
    </source>
</evidence>
<protein>
    <recommendedName>
        <fullName evidence="3">AG2 protein</fullName>
    </recommendedName>
</protein>
<dbReference type="InterPro" id="IPR038332">
    <property type="entry name" value="PPE_sf"/>
</dbReference>
<accession>A0ABS0NQ33</accession>
<dbReference type="RefSeq" id="WP_197990605.1">
    <property type="nucleotide sequence ID" value="NZ_JACYXC010000001.1"/>
</dbReference>
<evidence type="ECO:0000313" key="2">
    <source>
        <dbReference type="Proteomes" id="UP000807371"/>
    </source>
</evidence>
<dbReference type="EMBL" id="JACYXC010000001">
    <property type="protein sequence ID" value="MBH5337296.1"/>
    <property type="molecule type" value="Genomic_DNA"/>
</dbReference>
<gene>
    <name evidence="1" type="ORF">IHE55_22050</name>
</gene>
<comment type="caution">
    <text evidence="1">The sequence shown here is derived from an EMBL/GenBank/DDBJ whole genome shotgun (WGS) entry which is preliminary data.</text>
</comment>
<proteinExistence type="predicted"/>
<reference evidence="1 2" key="1">
    <citation type="submission" date="2020-09" db="EMBL/GenBank/DDBJ databases">
        <title>Biosynthesis of the nuclear factor of activated T cells inhibitor NFAT-133 and its congeners in Streptomyces pactum.</title>
        <authorList>
            <person name="Zhou W."/>
            <person name="Posri P."/>
            <person name="Abugrain M.E."/>
            <person name="Weisberg A.J."/>
            <person name="Chang J.H."/>
            <person name="Mahmud T."/>
        </authorList>
    </citation>
    <scope>NUCLEOTIDE SEQUENCE [LARGE SCALE GENOMIC DNA]</scope>
    <source>
        <strain evidence="1 2">ATCC 27456</strain>
    </source>
</reference>
<name>A0ABS0NQ33_9ACTN</name>
<dbReference type="Gene3D" id="1.20.1260.20">
    <property type="entry name" value="PPE superfamily"/>
    <property type="match status" value="1"/>
</dbReference>